<feature type="compositionally biased region" description="Polar residues" evidence="1">
    <location>
        <begin position="44"/>
        <end position="53"/>
    </location>
</feature>
<feature type="compositionally biased region" description="Basic and acidic residues" evidence="1">
    <location>
        <begin position="54"/>
        <end position="67"/>
    </location>
</feature>
<accession>A0A2G5HXK9</accession>
<feature type="region of interest" description="Disordered" evidence="1">
    <location>
        <begin position="352"/>
        <end position="395"/>
    </location>
</feature>
<comment type="caution">
    <text evidence="2">The sequence shown here is derived from an EMBL/GenBank/DDBJ whole genome shotgun (WGS) entry which is preliminary data.</text>
</comment>
<name>A0A2G5HXK9_CERBT</name>
<feature type="compositionally biased region" description="Basic and acidic residues" evidence="1">
    <location>
        <begin position="135"/>
        <end position="160"/>
    </location>
</feature>
<sequence>MLDSNIRVPRTSRASKLLPRITRHKANPLKRIQYRSQNSFAMHSDYASSQTTDRYSETQQERRRLMREAGPTMQGRTETLPRESRNQIITRVGREYADLTGDVVTFEQINEDESRKLMGLPAKNITHVDLTSSERAPHNYDVSKPRGTDATDAGSHRLDSGRGLYATHYASPRSGGRREVDADTVVTTATRRRSRSRSLSPRQATRGYRVRNQALPRSPSPILDFSRYPTYYIEEHADSVRRSPPSSPRSYDARIRSRPWPPVPQRSDGFDGFREVQWSRWTPVNNTAASSRTRAQHTAQPAPKVTEPDPSSQLHSRPDSYTRAAFAYQHALTRSPISGSYNYDAVSGEIARKDHESRRPYQKTSFTAVNMQPTRTEQDQFAPPPSPPPPTEQEHIISPTSATLAEKYNIAEAINRAVSNDTWWNQDEEDERQESEILAPRKSIHRRLAEERALIRERWRKEAIGSD</sequence>
<evidence type="ECO:0000313" key="2">
    <source>
        <dbReference type="EMBL" id="PIA97241.1"/>
    </source>
</evidence>
<dbReference type="Proteomes" id="UP000230605">
    <property type="component" value="Chromosome 2"/>
</dbReference>
<evidence type="ECO:0000256" key="1">
    <source>
        <dbReference type="SAM" id="MobiDB-lite"/>
    </source>
</evidence>
<dbReference type="EMBL" id="LKMD01000102">
    <property type="protein sequence ID" value="PIA97241.1"/>
    <property type="molecule type" value="Genomic_DNA"/>
</dbReference>
<dbReference type="AlphaFoldDB" id="A0A2G5HXK9"/>
<reference evidence="2 3" key="1">
    <citation type="submission" date="2015-10" db="EMBL/GenBank/DDBJ databases">
        <title>The cercosporin biosynthetic gene cluster was horizontally transferred to several fungal lineages and shown to be expanded in Cercospora beticola based on microsynteny with recipient genomes.</title>
        <authorList>
            <person name="De Jonge R."/>
            <person name="Ebert M.K."/>
            <person name="Suttle J.C."/>
            <person name="Jurick Ii W.M."/>
            <person name="Secor G.A."/>
            <person name="Thomma B.P."/>
            <person name="Van De Peer Y."/>
            <person name="Bolton M.D."/>
        </authorList>
    </citation>
    <scope>NUCLEOTIDE SEQUENCE [LARGE SCALE GENOMIC DNA]</scope>
    <source>
        <strain evidence="2 3">09-40</strain>
    </source>
</reference>
<feature type="compositionally biased region" description="Polar residues" evidence="1">
    <location>
        <begin position="284"/>
        <end position="299"/>
    </location>
</feature>
<evidence type="ECO:0000313" key="3">
    <source>
        <dbReference type="Proteomes" id="UP000230605"/>
    </source>
</evidence>
<dbReference type="OrthoDB" id="3647149at2759"/>
<feature type="region of interest" description="Disordered" evidence="1">
    <location>
        <begin position="44"/>
        <end position="80"/>
    </location>
</feature>
<proteinExistence type="predicted"/>
<feature type="compositionally biased region" description="Polar residues" evidence="1">
    <location>
        <begin position="362"/>
        <end position="375"/>
    </location>
</feature>
<gene>
    <name evidence="2" type="ORF">CB0940_05343</name>
</gene>
<feature type="compositionally biased region" description="Pro residues" evidence="1">
    <location>
        <begin position="382"/>
        <end position="391"/>
    </location>
</feature>
<feature type="region of interest" description="Disordered" evidence="1">
    <location>
        <begin position="284"/>
        <end position="318"/>
    </location>
</feature>
<protein>
    <submittedName>
        <fullName evidence="2">Uncharacterized protein</fullName>
    </submittedName>
</protein>
<feature type="region of interest" description="Disordered" evidence="1">
    <location>
        <begin position="132"/>
        <end position="222"/>
    </location>
</feature>
<feature type="region of interest" description="Disordered" evidence="1">
    <location>
        <begin position="238"/>
        <end position="269"/>
    </location>
</feature>
<organism evidence="2 3">
    <name type="scientific">Cercospora beticola</name>
    <name type="common">Sugarbeet leaf spot fungus</name>
    <dbReference type="NCBI Taxonomy" id="122368"/>
    <lineage>
        <taxon>Eukaryota</taxon>
        <taxon>Fungi</taxon>
        <taxon>Dikarya</taxon>
        <taxon>Ascomycota</taxon>
        <taxon>Pezizomycotina</taxon>
        <taxon>Dothideomycetes</taxon>
        <taxon>Dothideomycetidae</taxon>
        <taxon>Mycosphaerellales</taxon>
        <taxon>Mycosphaerellaceae</taxon>
        <taxon>Cercospora</taxon>
    </lineage>
</organism>